<dbReference type="Proteomes" id="UP000030758">
    <property type="component" value="Unassembled WGS sequence"/>
</dbReference>
<evidence type="ECO:0000313" key="4">
    <source>
        <dbReference type="Proteomes" id="UP000030764"/>
    </source>
</evidence>
<organism evidence="3">
    <name type="scientific">Trichuris suis</name>
    <name type="common">pig whipworm</name>
    <dbReference type="NCBI Taxonomy" id="68888"/>
    <lineage>
        <taxon>Eukaryota</taxon>
        <taxon>Metazoa</taxon>
        <taxon>Ecdysozoa</taxon>
        <taxon>Nematoda</taxon>
        <taxon>Enoplea</taxon>
        <taxon>Dorylaimia</taxon>
        <taxon>Trichinellida</taxon>
        <taxon>Trichuridae</taxon>
        <taxon>Trichuris</taxon>
    </lineage>
</organism>
<reference evidence="3 4" key="1">
    <citation type="journal article" date="2014" name="Nat. Genet.">
        <title>Genome and transcriptome of the porcine whipworm Trichuris suis.</title>
        <authorList>
            <person name="Jex A.R."/>
            <person name="Nejsum P."/>
            <person name="Schwarz E.M."/>
            <person name="Hu L."/>
            <person name="Young N.D."/>
            <person name="Hall R.S."/>
            <person name="Korhonen P.K."/>
            <person name="Liao S."/>
            <person name="Thamsborg S."/>
            <person name="Xia J."/>
            <person name="Xu P."/>
            <person name="Wang S."/>
            <person name="Scheerlinck J.P."/>
            <person name="Hofmann A."/>
            <person name="Sternberg P.W."/>
            <person name="Wang J."/>
            <person name="Gasser R.B."/>
        </authorList>
    </citation>
    <scope>NUCLEOTIDE SEQUENCE [LARGE SCALE GENOMIC DNA]</scope>
    <source>
        <strain evidence="3">DCEP-RM93F</strain>
        <strain evidence="2">DCEP-RM93M</strain>
    </source>
</reference>
<evidence type="ECO:0000256" key="1">
    <source>
        <dbReference type="SAM" id="MobiDB-lite"/>
    </source>
</evidence>
<evidence type="ECO:0000313" key="2">
    <source>
        <dbReference type="EMBL" id="KFD58634.1"/>
    </source>
</evidence>
<dbReference type="EMBL" id="KL363183">
    <property type="protein sequence ID" value="KFD58634.1"/>
    <property type="molecule type" value="Genomic_DNA"/>
</dbReference>
<dbReference type="EMBL" id="KL367503">
    <property type="protein sequence ID" value="KFD68604.1"/>
    <property type="molecule type" value="Genomic_DNA"/>
</dbReference>
<dbReference type="AlphaFoldDB" id="A0A085NGK8"/>
<accession>A0A085NGK8</accession>
<feature type="region of interest" description="Disordered" evidence="1">
    <location>
        <begin position="93"/>
        <end position="120"/>
    </location>
</feature>
<gene>
    <name evidence="2" type="ORF">M513_00327</name>
    <name evidence="3" type="ORF">M514_00327</name>
</gene>
<dbReference type="Proteomes" id="UP000030764">
    <property type="component" value="Unassembled WGS sequence"/>
</dbReference>
<protein>
    <submittedName>
        <fullName evidence="3">Uncharacterized protein</fullName>
    </submittedName>
</protein>
<name>A0A085NGK8_9BILA</name>
<keyword evidence="4" id="KW-1185">Reference proteome</keyword>
<proteinExistence type="predicted"/>
<sequence length="120" mass="13715">MKAIRFAYSDEALLPSLPEAARLVQESRVRSFGCSKEERDDAYNLNLKRSNGSLNGFPLHDRSEGKNRSRHLRLKLEISTLIDLDFGNLAEHTQRTGRSRGKINNDDPVTKHPVFKNPKR</sequence>
<evidence type="ECO:0000313" key="3">
    <source>
        <dbReference type="EMBL" id="KFD68604.1"/>
    </source>
</evidence>